<dbReference type="RefSeq" id="WP_344479115.1">
    <property type="nucleotide sequence ID" value="NZ_BAAASB010000011.1"/>
</dbReference>
<evidence type="ECO:0000313" key="1">
    <source>
        <dbReference type="EMBL" id="MFC5152737.1"/>
    </source>
</evidence>
<gene>
    <name evidence="1" type="ORF">ACFPRH_13420</name>
</gene>
<dbReference type="EMBL" id="JBHSKP010000007">
    <property type="protein sequence ID" value="MFC5152737.1"/>
    <property type="molecule type" value="Genomic_DNA"/>
</dbReference>
<name>A0ABW0AGV3_9ACTN</name>
<dbReference type="Proteomes" id="UP001596160">
    <property type="component" value="Unassembled WGS sequence"/>
</dbReference>
<sequence>MPLHLAFNDLDALRERCETATVRTAKQDPAYEEGSVVPSGLWQPLTEADGLSLAVRSGTSAAMLVEIVRPPAPSKGDLEHLARPLGDDEAQYLGQALSKPHSVTTTENYQDGRLIGLHLDNWDKLIYKQKPRGRRRLALNLGPGTRYMLVGTLDAQAVCRAVHPEDYTHRYPSTDDYRKHVAAGQPVRVHRIRLAPGEGYIAPTEYLLHDGSTEGQDHPSAAAFWLGRWAAGTLPSLV</sequence>
<reference evidence="2" key="1">
    <citation type="journal article" date="2019" name="Int. J. Syst. Evol. Microbiol.">
        <title>The Global Catalogue of Microorganisms (GCM) 10K type strain sequencing project: providing services to taxonomists for standard genome sequencing and annotation.</title>
        <authorList>
            <consortium name="The Broad Institute Genomics Platform"/>
            <consortium name="The Broad Institute Genome Sequencing Center for Infectious Disease"/>
            <person name="Wu L."/>
            <person name="Ma J."/>
        </authorList>
    </citation>
    <scope>NUCLEOTIDE SEQUENCE [LARGE SCALE GENOMIC DNA]</scope>
    <source>
        <strain evidence="2">PCU 266</strain>
    </source>
</reference>
<comment type="caution">
    <text evidence="1">The sequence shown here is derived from an EMBL/GenBank/DDBJ whole genome shotgun (WGS) entry which is preliminary data.</text>
</comment>
<evidence type="ECO:0000313" key="2">
    <source>
        <dbReference type="Proteomes" id="UP001596160"/>
    </source>
</evidence>
<organism evidence="1 2">
    <name type="scientific">Streptomyces amakusaensis</name>
    <dbReference type="NCBI Taxonomy" id="67271"/>
    <lineage>
        <taxon>Bacteria</taxon>
        <taxon>Bacillati</taxon>
        <taxon>Actinomycetota</taxon>
        <taxon>Actinomycetes</taxon>
        <taxon>Kitasatosporales</taxon>
        <taxon>Streptomycetaceae</taxon>
        <taxon>Streptomyces</taxon>
    </lineage>
</organism>
<accession>A0ABW0AGV3</accession>
<keyword evidence="2" id="KW-1185">Reference proteome</keyword>
<proteinExistence type="predicted"/>
<protein>
    <submittedName>
        <fullName evidence="1">Uncharacterized protein</fullName>
    </submittedName>
</protein>